<dbReference type="InterPro" id="IPR043857">
    <property type="entry name" value="DUF5819"/>
</dbReference>
<organism evidence="2 3">
    <name type="scientific">Kroppenstedtia eburnea</name>
    <dbReference type="NCBI Taxonomy" id="714067"/>
    <lineage>
        <taxon>Bacteria</taxon>
        <taxon>Bacillati</taxon>
        <taxon>Bacillota</taxon>
        <taxon>Bacilli</taxon>
        <taxon>Bacillales</taxon>
        <taxon>Thermoactinomycetaceae</taxon>
        <taxon>Kroppenstedtia</taxon>
    </lineage>
</organism>
<feature type="transmembrane region" description="Helical" evidence="1">
    <location>
        <begin position="12"/>
        <end position="32"/>
    </location>
</feature>
<dbReference type="Pfam" id="PF19136">
    <property type="entry name" value="DUF5819"/>
    <property type="match status" value="1"/>
</dbReference>
<name>A0A1N7PJY2_9BACL</name>
<dbReference type="Proteomes" id="UP000186795">
    <property type="component" value="Unassembled WGS sequence"/>
</dbReference>
<dbReference type="EMBL" id="FTOD01000013">
    <property type="protein sequence ID" value="SIT10935.1"/>
    <property type="molecule type" value="Genomic_DNA"/>
</dbReference>
<sequence>MVKRFGISGPLWWAVLLAGVLAVHFFITFWYLTPNNPVKSKWWDSLYAYMDPLFTQNWQLFAPNPVSQHQDVWVKARVKDPGTGQVRETDWKNITGPMIQEKQPKRISSEDRILRQISVGARQFRSKDPKENQEGEWILQRSASTALGRALPDSNLSQVKIRVVTNLFPRFQDRHKGDDETPLHYQESAWLEYLPADPAPAKEWPE</sequence>
<dbReference type="AlphaFoldDB" id="A0A1N7PJY2"/>
<keyword evidence="3" id="KW-1185">Reference proteome</keyword>
<proteinExistence type="predicted"/>
<evidence type="ECO:0000313" key="2">
    <source>
        <dbReference type="EMBL" id="SIT10935.1"/>
    </source>
</evidence>
<keyword evidence="1" id="KW-1133">Transmembrane helix</keyword>
<protein>
    <submittedName>
        <fullName evidence="2">Uncharacterized protein</fullName>
    </submittedName>
</protein>
<keyword evidence="1" id="KW-0812">Transmembrane</keyword>
<evidence type="ECO:0000256" key="1">
    <source>
        <dbReference type="SAM" id="Phobius"/>
    </source>
</evidence>
<reference evidence="3" key="1">
    <citation type="submission" date="2017-01" db="EMBL/GenBank/DDBJ databases">
        <authorList>
            <person name="Varghese N."/>
            <person name="Submissions S."/>
        </authorList>
    </citation>
    <scope>NUCLEOTIDE SEQUENCE [LARGE SCALE GENOMIC DNA]</scope>
    <source>
        <strain evidence="3">DSM 45196</strain>
    </source>
</reference>
<gene>
    <name evidence="2" type="ORF">SAMN05421790_1136</name>
</gene>
<evidence type="ECO:0000313" key="3">
    <source>
        <dbReference type="Proteomes" id="UP000186795"/>
    </source>
</evidence>
<keyword evidence="1" id="KW-0472">Membrane</keyword>
<accession>A0A1N7PJY2</accession>